<reference evidence="5" key="2">
    <citation type="journal article" date="2022" name="Food Funct.">
        <title>Lactobacillus kefiranofaciens ZW18 from Kefir enhances the anti-tumor effect of anti-programmed cell death 1 (PD-1) immunotherapy by modulating the gut microbiota.</title>
        <authorList>
            <person name="Zhao J."/>
            <person name="Wang Y."/>
            <person name="Wang J."/>
            <person name="Lv M."/>
            <person name="Zhou C."/>
            <person name="Jia L."/>
            <person name="Geng W."/>
        </authorList>
    </citation>
    <scope>NUCLEOTIDE SEQUENCE</scope>
    <source>
        <strain evidence="5">ZW18</strain>
    </source>
</reference>
<evidence type="ECO:0000313" key="7">
    <source>
        <dbReference type="Proteomes" id="UP001242513"/>
    </source>
</evidence>
<dbReference type="InterPro" id="IPR048389">
    <property type="entry name" value="YciQ-like_C"/>
</dbReference>
<feature type="domain" description="DUF2207" evidence="2">
    <location>
        <begin position="32"/>
        <end position="213"/>
    </location>
</feature>
<dbReference type="EMBL" id="FMXC01000001">
    <property type="protein sequence ID" value="SDA37119.1"/>
    <property type="molecule type" value="Genomic_DNA"/>
</dbReference>
<dbReference type="Proteomes" id="UP000181860">
    <property type="component" value="Unassembled WGS sequence"/>
</dbReference>
<keyword evidence="1" id="KW-0812">Transmembrane</keyword>
<feature type="transmembrane region" description="Helical" evidence="1">
    <location>
        <begin position="444"/>
        <end position="464"/>
    </location>
</feature>
<dbReference type="AlphaFoldDB" id="A0AAX3UFZ9"/>
<evidence type="ECO:0000313" key="5">
    <source>
        <dbReference type="EMBL" id="WGO86597.1"/>
    </source>
</evidence>
<feature type="transmembrane region" description="Helical" evidence="1">
    <location>
        <begin position="253"/>
        <end position="275"/>
    </location>
</feature>
<accession>A0AAX3UFZ9</accession>
<dbReference type="Pfam" id="PF09972">
    <property type="entry name" value="DUF2207"/>
    <property type="match status" value="1"/>
</dbReference>
<proteinExistence type="predicted"/>
<protein>
    <submittedName>
        <fullName evidence="5">DUF2207 domain-containing protein</fullName>
    </submittedName>
    <submittedName>
        <fullName evidence="4">Uncharacterized membrane protein</fullName>
    </submittedName>
</protein>
<feature type="domain" description="Predicted membrane protein YciQ-like C-terminal" evidence="3">
    <location>
        <begin position="290"/>
        <end position="526"/>
    </location>
</feature>
<keyword evidence="1" id="KW-0472">Membrane</keyword>
<evidence type="ECO:0000313" key="4">
    <source>
        <dbReference type="EMBL" id="SDA37119.1"/>
    </source>
</evidence>
<evidence type="ECO:0000313" key="6">
    <source>
        <dbReference type="Proteomes" id="UP000181860"/>
    </source>
</evidence>
<sequence>MRKKYLGLVGLLSLLGLMIVFTQKVKADVNYDINNVAVTAKVNRDGSVTMHREFNYSFDSDAHGVFYRQNLTKKQKITNIQVKVNNHPVKLSQSGKNNTYQLTKNKNSYKFKVFHNIAEADAVKVEYSYKILHLITNYQDTAELNFKIIGNGWDADLDHVRATVIFPGSVKGLKAWAHGPLDGYTQVLPRQGKIIMTADDVAGDSGVEVHALFPTSVTAINTNVVKENRKKAIEKQEAQLANEANRKRRNRSYVNWTVVAISLVSGLFVVIKGLFNKKAGFKPKKTKELSHNYDIPDVNPVGAQILDNVALPNTKAFTAYLMQLAGQHKVKIEEYHTKHLKKTHYQISLVDKSILADELIYFLFKQVGDGNSFTTNSLKKYASKKLGQKFDEWCNKQYDAVTAAGYLDDKIERQRSHYRKLTITGIVLSTITWVIAVFCFNANTYIVLIGIGLILLEFIAFFIGNHRLSLYTQKGAIETNKVRGFEKMLDDIGRFKMKDVGDLILWEDIMPYAVAFGLSKKVLKQLKLEFSQEELSSTGFIVGSAFYSPGNDGFANNFESSFSSGVSYGSSSVSGTSGGFSGGSSGGIGGGSGGGAF</sequence>
<dbReference type="InterPro" id="IPR018702">
    <property type="entry name" value="DUF2207"/>
</dbReference>
<gene>
    <name evidence="5" type="ORF">QEJ78_03840</name>
    <name evidence="4" type="ORF">SAMN02983011_00050</name>
</gene>
<keyword evidence="1" id="KW-1133">Transmembrane helix</keyword>
<dbReference type="EMBL" id="CP123735">
    <property type="protein sequence ID" value="WGO86597.1"/>
    <property type="molecule type" value="Genomic_DNA"/>
</dbReference>
<keyword evidence="6" id="KW-1185">Reference proteome</keyword>
<evidence type="ECO:0000259" key="3">
    <source>
        <dbReference type="Pfam" id="PF20990"/>
    </source>
</evidence>
<organism evidence="5 7">
    <name type="scientific">Lactobacillus kefiranofaciens</name>
    <dbReference type="NCBI Taxonomy" id="267818"/>
    <lineage>
        <taxon>Bacteria</taxon>
        <taxon>Bacillati</taxon>
        <taxon>Bacillota</taxon>
        <taxon>Bacilli</taxon>
        <taxon>Lactobacillales</taxon>
        <taxon>Lactobacillaceae</taxon>
        <taxon>Lactobacillus</taxon>
    </lineage>
</organism>
<feature type="transmembrane region" description="Helical" evidence="1">
    <location>
        <begin position="421"/>
        <end position="438"/>
    </location>
</feature>
<evidence type="ECO:0000256" key="1">
    <source>
        <dbReference type="SAM" id="Phobius"/>
    </source>
</evidence>
<reference evidence="4 6" key="1">
    <citation type="submission" date="2016-10" db="EMBL/GenBank/DDBJ databases">
        <authorList>
            <person name="Varghese N."/>
            <person name="Submissions S."/>
        </authorList>
    </citation>
    <scope>NUCLEOTIDE SEQUENCE [LARGE SCALE GENOMIC DNA]</scope>
    <source>
        <strain evidence="4 6">ATCC 43761</strain>
    </source>
</reference>
<dbReference type="Proteomes" id="UP001242513">
    <property type="component" value="Chromosome"/>
</dbReference>
<dbReference type="Pfam" id="PF20990">
    <property type="entry name" value="DUF2207_C"/>
    <property type="match status" value="1"/>
</dbReference>
<evidence type="ECO:0000259" key="2">
    <source>
        <dbReference type="Pfam" id="PF09972"/>
    </source>
</evidence>
<reference evidence="5" key="3">
    <citation type="submission" date="2023-04" db="EMBL/GenBank/DDBJ databases">
        <authorList>
            <person name="Wang Y."/>
        </authorList>
    </citation>
    <scope>NUCLEOTIDE SEQUENCE</scope>
    <source>
        <strain evidence="5">ZW18</strain>
    </source>
</reference>
<dbReference type="RefSeq" id="WP_013853864.1">
    <property type="nucleotide sequence ID" value="NZ_CP123735.1"/>
</dbReference>
<name>A0AAX3UFZ9_9LACO</name>